<dbReference type="InterPro" id="IPR021533">
    <property type="entry name" value="PepSY-like"/>
</dbReference>
<organism evidence="3 4">
    <name type="scientific">Chitinophaga caeni</name>
    <dbReference type="NCBI Taxonomy" id="2029983"/>
    <lineage>
        <taxon>Bacteria</taxon>
        <taxon>Pseudomonadati</taxon>
        <taxon>Bacteroidota</taxon>
        <taxon>Chitinophagia</taxon>
        <taxon>Chitinophagales</taxon>
        <taxon>Chitinophagaceae</taxon>
        <taxon>Chitinophaga</taxon>
    </lineage>
</organism>
<dbReference type="EMBL" id="CP023777">
    <property type="protein sequence ID" value="ATL46335.1"/>
    <property type="molecule type" value="Genomic_DNA"/>
</dbReference>
<dbReference type="SUPFAM" id="SSF160574">
    <property type="entry name" value="BT0923-like"/>
    <property type="match status" value="1"/>
</dbReference>
<dbReference type="Pfam" id="PF11396">
    <property type="entry name" value="PepSY_like"/>
    <property type="match status" value="1"/>
</dbReference>
<feature type="chain" id="PRO_5012290524" description="Putative beta-lactamase-inhibitor-like PepSY-like domain-containing protein" evidence="1">
    <location>
        <begin position="21"/>
        <end position="146"/>
    </location>
</feature>
<evidence type="ECO:0000313" key="3">
    <source>
        <dbReference type="EMBL" id="ATL46335.1"/>
    </source>
</evidence>
<sequence>MKQLFYTLLICLGIVIPATAQQNKNKVPSEIVQNFTEKYPDVKPGKWESITYNRWQVSFRQDNKRKLARFNQSGEWMEEEYTISAKDLPPAVQTAIDRQHTGDVLKNAAKINSALHNIYYKLTFQEKKKIITNLYTPSGELFTILM</sequence>
<accession>A0A291QQZ4</accession>
<dbReference type="RefSeq" id="WP_098192723.1">
    <property type="nucleotide sequence ID" value="NZ_CP023777.1"/>
</dbReference>
<reference evidence="3 4" key="1">
    <citation type="submission" date="2017-10" db="EMBL/GenBank/DDBJ databases">
        <title>Paenichitinophaga pekingensis gen. nov., sp. nov., isolated from activated sludge.</title>
        <authorList>
            <person name="Jin D."/>
            <person name="Kong X."/>
            <person name="Deng Y."/>
            <person name="Bai Z."/>
        </authorList>
    </citation>
    <scope>NUCLEOTIDE SEQUENCE [LARGE SCALE GENOMIC DNA]</scope>
    <source>
        <strain evidence="3 4">13</strain>
    </source>
</reference>
<dbReference type="AlphaFoldDB" id="A0A291QQZ4"/>
<keyword evidence="1" id="KW-0732">Signal</keyword>
<dbReference type="OrthoDB" id="668972at2"/>
<gene>
    <name evidence="3" type="ORF">COR50_03625</name>
</gene>
<dbReference type="Proteomes" id="UP000220133">
    <property type="component" value="Chromosome"/>
</dbReference>
<keyword evidence="4" id="KW-1185">Reference proteome</keyword>
<protein>
    <recommendedName>
        <fullName evidence="2">Putative beta-lactamase-inhibitor-like PepSY-like domain-containing protein</fullName>
    </recommendedName>
</protein>
<dbReference type="Gene3D" id="3.10.450.360">
    <property type="match status" value="1"/>
</dbReference>
<feature type="domain" description="Putative beta-lactamase-inhibitor-like PepSY-like" evidence="2">
    <location>
        <begin position="56"/>
        <end position="126"/>
    </location>
</feature>
<evidence type="ECO:0000313" key="4">
    <source>
        <dbReference type="Proteomes" id="UP000220133"/>
    </source>
</evidence>
<proteinExistence type="predicted"/>
<dbReference type="KEGG" id="cbae:COR50_03625"/>
<name>A0A291QQZ4_9BACT</name>
<feature type="signal peptide" evidence="1">
    <location>
        <begin position="1"/>
        <end position="20"/>
    </location>
</feature>
<evidence type="ECO:0000256" key="1">
    <source>
        <dbReference type="SAM" id="SignalP"/>
    </source>
</evidence>
<evidence type="ECO:0000259" key="2">
    <source>
        <dbReference type="Pfam" id="PF11396"/>
    </source>
</evidence>